<protein>
    <submittedName>
        <fullName evidence="2">Uncharacterized protein</fullName>
    </submittedName>
</protein>
<keyword evidence="1" id="KW-0812">Transmembrane</keyword>
<proteinExistence type="predicted"/>
<accession>A0A382CS45</accession>
<sequence>MASRRAKIGITLIVLGILYIPLYLYGLVFIHVNSDGNNNGGSISFAPICCPSISLLLLGLGIYLTDDD</sequence>
<organism evidence="2">
    <name type="scientific">marine metagenome</name>
    <dbReference type="NCBI Taxonomy" id="408172"/>
    <lineage>
        <taxon>unclassified sequences</taxon>
        <taxon>metagenomes</taxon>
        <taxon>ecological metagenomes</taxon>
    </lineage>
</organism>
<feature type="transmembrane region" description="Helical" evidence="1">
    <location>
        <begin position="44"/>
        <end position="64"/>
    </location>
</feature>
<name>A0A382CS45_9ZZZZ</name>
<keyword evidence="1" id="KW-1133">Transmembrane helix</keyword>
<feature type="transmembrane region" description="Helical" evidence="1">
    <location>
        <begin position="12"/>
        <end position="32"/>
    </location>
</feature>
<gene>
    <name evidence="2" type="ORF">METZ01_LOCUS181498</name>
</gene>
<evidence type="ECO:0000313" key="2">
    <source>
        <dbReference type="EMBL" id="SVB28644.1"/>
    </source>
</evidence>
<dbReference type="AlphaFoldDB" id="A0A382CS45"/>
<keyword evidence="1" id="KW-0472">Membrane</keyword>
<reference evidence="2" key="1">
    <citation type="submission" date="2018-05" db="EMBL/GenBank/DDBJ databases">
        <authorList>
            <person name="Lanie J.A."/>
            <person name="Ng W.-L."/>
            <person name="Kazmierczak K.M."/>
            <person name="Andrzejewski T.M."/>
            <person name="Davidsen T.M."/>
            <person name="Wayne K.J."/>
            <person name="Tettelin H."/>
            <person name="Glass J.I."/>
            <person name="Rusch D."/>
            <person name="Podicherti R."/>
            <person name="Tsui H.-C.T."/>
            <person name="Winkler M.E."/>
        </authorList>
    </citation>
    <scope>NUCLEOTIDE SEQUENCE</scope>
</reference>
<dbReference type="EMBL" id="UINC01035745">
    <property type="protein sequence ID" value="SVB28644.1"/>
    <property type="molecule type" value="Genomic_DNA"/>
</dbReference>
<evidence type="ECO:0000256" key="1">
    <source>
        <dbReference type="SAM" id="Phobius"/>
    </source>
</evidence>